<dbReference type="Pfam" id="PF14223">
    <property type="entry name" value="Retrotran_gag_2"/>
    <property type="match status" value="1"/>
</dbReference>
<sequence length="1026" mass="116531">MQTMRKITHSKYNSSAQPIQFEEQTFDKKQKETKANEDREEVSRIISALEKSDDRGPTVKDCREILIKLLYFKDPLYFLAINALCKRREYRELWIKMDSDKERLAWPPSKHQVTNPKHRQLDPPPDALPLADQSGAAAIIISDTVGELVRLEFIFCLCCNWREFLEAIFVAVAVSVREKNSVSNEIISRSCVARMPGIPLVVHKTSSCTRSAEMCREDSRVHLSAEEEIAAEESLSVYCKPVELYNILQRRAIRNPSFLQRCLHYQIQEKRRRRIHMTISLSGTVNEGIQAQSPFPLYILLARLVSDIAVAQHCAVYRFSRACILTNFTGVEGSTQVHATFILSEINKLAWKAKSSSLAILLVNFAGTPNSLCGTDLSRGRLGMTPSSSNDGGHCILGKIPLEALCVMWEKSPNFSLGQRAEVTYPVDMHSCFLKLSCLNKDKCLSIQMPVNSGASSTKQQVHVIISAEETGAKEKSPYNSYTCSDVSSSSLSRIIRLRAGNVVFNYRYYNNKLQRSEVTEDFSCPFCLVKCGSFKGMKYHLPSSHDLFNFEFWVTEEYQAVNVSVKTDSWRSEVVADGVDPKQQTFFFCSRRRRYKRSKSLFQRSKHVHPLVLEAHLPSGVCELHENADGGNGFRNASTGVVECAQPVPSSFNVAGVSSAAAQSCTDPECLQSVSGNNLAPPAMLQFAKTRKLSIERSDPRNRTLQKRQFFHSHRAQPMAIEQVMSDRDSEDEVDDDVADLEDRRMLDDFVDVTKDEKQMMHLWNSFVRKQRVLADGHIPWACEAFTRLHGHELIQAPALIWCWRLFMIKLWNHGLLDARSMNNSAVMASENYVQPSIPRFNGHYDHCSMLIENFLRSKEYWQIIEVGVAEPAENVVLTATQKTELEALKLKDLKGKNYLFHAIDRSILETILSKESSKEIWDSMKKKYQGSSRVKQAQLQALRKDFETLQMKDSESVTNYCAKTMGIANKMRFHGEQKKDVAIVEKILRSLAPKCDYVVCSIEESKDIDTFSLDELQSSLLVHE</sequence>
<dbReference type="Pfam" id="PF24663">
    <property type="entry name" value="DUF7651"/>
    <property type="match status" value="1"/>
</dbReference>
<organism evidence="11 12">
    <name type="scientific">Acer negundo</name>
    <name type="common">Box elder</name>
    <dbReference type="NCBI Taxonomy" id="4023"/>
    <lineage>
        <taxon>Eukaryota</taxon>
        <taxon>Viridiplantae</taxon>
        <taxon>Streptophyta</taxon>
        <taxon>Embryophyta</taxon>
        <taxon>Tracheophyta</taxon>
        <taxon>Spermatophyta</taxon>
        <taxon>Magnoliopsida</taxon>
        <taxon>eudicotyledons</taxon>
        <taxon>Gunneridae</taxon>
        <taxon>Pentapetalae</taxon>
        <taxon>rosids</taxon>
        <taxon>malvids</taxon>
        <taxon>Sapindales</taxon>
        <taxon>Sapindaceae</taxon>
        <taxon>Hippocastanoideae</taxon>
        <taxon>Acereae</taxon>
        <taxon>Acer</taxon>
    </lineage>
</organism>
<dbReference type="GO" id="GO:0031490">
    <property type="term" value="F:chromatin DNA binding"/>
    <property type="evidence" value="ECO:0007669"/>
    <property type="project" value="TreeGrafter"/>
</dbReference>
<evidence type="ECO:0000313" key="12">
    <source>
        <dbReference type="Proteomes" id="UP001064489"/>
    </source>
</evidence>
<evidence type="ECO:0000256" key="3">
    <source>
        <dbReference type="ARBA" id="ARBA00022771"/>
    </source>
</evidence>
<dbReference type="InterPro" id="IPR019135">
    <property type="entry name" value="Polycomb_protein_VEFS-Box"/>
</dbReference>
<evidence type="ECO:0000256" key="7">
    <source>
        <dbReference type="SAM" id="MobiDB-lite"/>
    </source>
</evidence>
<dbReference type="Proteomes" id="UP001064489">
    <property type="component" value="Chromosome 2"/>
</dbReference>
<evidence type="ECO:0000256" key="5">
    <source>
        <dbReference type="ARBA" id="ARBA00023015"/>
    </source>
</evidence>
<dbReference type="AlphaFoldDB" id="A0AAD5IH12"/>
<reference evidence="11" key="2">
    <citation type="submission" date="2023-02" db="EMBL/GenBank/DDBJ databases">
        <authorList>
            <person name="Swenson N.G."/>
            <person name="Wegrzyn J.L."/>
            <person name="Mcevoy S.L."/>
        </authorList>
    </citation>
    <scope>NUCLEOTIDE SEQUENCE</scope>
    <source>
        <strain evidence="11">91603</strain>
        <tissue evidence="11">Leaf</tissue>
    </source>
</reference>
<feature type="compositionally biased region" description="Polar residues" evidence="7">
    <location>
        <begin position="1"/>
        <end position="18"/>
    </location>
</feature>
<evidence type="ECO:0000259" key="9">
    <source>
        <dbReference type="Pfam" id="PF23320"/>
    </source>
</evidence>
<dbReference type="Pfam" id="PF09733">
    <property type="entry name" value="VEFS-Box"/>
    <property type="match status" value="1"/>
</dbReference>
<dbReference type="GO" id="GO:0005634">
    <property type="term" value="C:nucleus"/>
    <property type="evidence" value="ECO:0007669"/>
    <property type="project" value="TreeGrafter"/>
</dbReference>
<dbReference type="GO" id="GO:0008270">
    <property type="term" value="F:zinc ion binding"/>
    <property type="evidence" value="ECO:0007669"/>
    <property type="project" value="UniProtKB-KW"/>
</dbReference>
<proteinExistence type="inferred from homology"/>
<dbReference type="CDD" id="cd21749">
    <property type="entry name" value="ZnB-Zn_EMF2-like"/>
    <property type="match status" value="1"/>
</dbReference>
<feature type="domain" description="Polycomb protein VEFS-Box" evidence="8">
    <location>
        <begin position="704"/>
        <end position="823"/>
    </location>
</feature>
<evidence type="ECO:0000256" key="2">
    <source>
        <dbReference type="ARBA" id="ARBA00022723"/>
    </source>
</evidence>
<comment type="similarity">
    <text evidence="1">Belongs to the VEFS (VRN2-EMF2-FIS2-SU(Z)12) family.</text>
</comment>
<keyword evidence="4" id="KW-0862">Zinc</keyword>
<keyword evidence="3" id="KW-0863">Zinc-finger</keyword>
<reference evidence="11" key="1">
    <citation type="journal article" date="2022" name="Plant J.">
        <title>Strategies of tolerance reflected in two North American maple genomes.</title>
        <authorList>
            <person name="McEvoy S.L."/>
            <person name="Sezen U.U."/>
            <person name="Trouern-Trend A."/>
            <person name="McMahon S.M."/>
            <person name="Schaberg P.G."/>
            <person name="Yang J."/>
            <person name="Wegrzyn J.L."/>
            <person name="Swenson N.G."/>
        </authorList>
    </citation>
    <scope>NUCLEOTIDE SEQUENCE</scope>
    <source>
        <strain evidence="11">91603</strain>
    </source>
</reference>
<name>A0AAD5IH12_ACENE</name>
<feature type="domain" description="Polycomb protein SUZ12-like zinc finger" evidence="9">
    <location>
        <begin position="501"/>
        <end position="569"/>
    </location>
</feature>
<keyword evidence="12" id="KW-1185">Reference proteome</keyword>
<feature type="domain" description="DUF7651" evidence="10">
    <location>
        <begin position="264"/>
        <end position="474"/>
    </location>
</feature>
<dbReference type="InterPro" id="IPR056068">
    <property type="entry name" value="EMF2-like_DUF7651"/>
</dbReference>
<dbReference type="PANTHER" id="PTHR22597">
    <property type="entry name" value="POLYCOMB GROUP PROTEIN"/>
    <property type="match status" value="1"/>
</dbReference>
<evidence type="ECO:0000256" key="1">
    <source>
        <dbReference type="ARBA" id="ARBA00007416"/>
    </source>
</evidence>
<dbReference type="CDD" id="cd21553">
    <property type="entry name" value="VEFS-box_EMF2-like"/>
    <property type="match status" value="1"/>
</dbReference>
<keyword evidence="2" id="KW-0479">Metal-binding</keyword>
<comment type="caution">
    <text evidence="11">The sequence shown here is derived from an EMBL/GenBank/DDBJ whole genome shotgun (WGS) entry which is preliminary data.</text>
</comment>
<evidence type="ECO:0000259" key="8">
    <source>
        <dbReference type="Pfam" id="PF09733"/>
    </source>
</evidence>
<feature type="region of interest" description="Disordered" evidence="7">
    <location>
        <begin position="1"/>
        <end position="39"/>
    </location>
</feature>
<keyword evidence="6" id="KW-0804">Transcription</keyword>
<feature type="compositionally biased region" description="Basic and acidic residues" evidence="7">
    <location>
        <begin position="25"/>
        <end position="39"/>
    </location>
</feature>
<evidence type="ECO:0008006" key="13">
    <source>
        <dbReference type="Google" id="ProtNLM"/>
    </source>
</evidence>
<evidence type="ECO:0000259" key="10">
    <source>
        <dbReference type="Pfam" id="PF24663"/>
    </source>
</evidence>
<protein>
    <recommendedName>
        <fullName evidence="13">Embryonic flower 2</fullName>
    </recommendedName>
</protein>
<dbReference type="InterPro" id="IPR057540">
    <property type="entry name" value="Znf_SUZ12"/>
</dbReference>
<dbReference type="Pfam" id="PF23320">
    <property type="entry name" value="Zn_SUZ12"/>
    <property type="match status" value="1"/>
</dbReference>
<keyword evidence="5" id="KW-0805">Transcription regulation</keyword>
<gene>
    <name evidence="11" type="ORF">LWI28_024528</name>
</gene>
<evidence type="ECO:0000313" key="11">
    <source>
        <dbReference type="EMBL" id="KAI9162171.1"/>
    </source>
</evidence>
<accession>A0AAD5IH12</accession>
<evidence type="ECO:0000256" key="6">
    <source>
        <dbReference type="ARBA" id="ARBA00023163"/>
    </source>
</evidence>
<dbReference type="PANTHER" id="PTHR22597:SF22">
    <property type="entry name" value="POLYCOMB GROUP PROTEIN EMBRYONIC FLOWER 2-RELATED"/>
    <property type="match status" value="1"/>
</dbReference>
<evidence type="ECO:0000256" key="4">
    <source>
        <dbReference type="ARBA" id="ARBA00022833"/>
    </source>
</evidence>
<dbReference type="EMBL" id="JAJSOW010000106">
    <property type="protein sequence ID" value="KAI9162171.1"/>
    <property type="molecule type" value="Genomic_DNA"/>
</dbReference>